<dbReference type="EMBL" id="JAROCY010000015">
    <property type="protein sequence ID" value="MDF8334598.1"/>
    <property type="molecule type" value="Genomic_DNA"/>
</dbReference>
<gene>
    <name evidence="3" type="ORF">POM99_15425</name>
</gene>
<dbReference type="CDD" id="cd06558">
    <property type="entry name" value="crotonase-like"/>
    <property type="match status" value="1"/>
</dbReference>
<keyword evidence="4" id="KW-1185">Reference proteome</keyword>
<proteinExistence type="inferred from homology"/>
<organism evidence="3 4">
    <name type="scientific">Novosphingobium cyanobacteriorum</name>
    <dbReference type="NCBI Taxonomy" id="3024215"/>
    <lineage>
        <taxon>Bacteria</taxon>
        <taxon>Pseudomonadati</taxon>
        <taxon>Pseudomonadota</taxon>
        <taxon>Alphaproteobacteria</taxon>
        <taxon>Sphingomonadales</taxon>
        <taxon>Sphingomonadaceae</taxon>
        <taxon>Novosphingobium</taxon>
    </lineage>
</organism>
<evidence type="ECO:0000313" key="4">
    <source>
        <dbReference type="Proteomes" id="UP001222770"/>
    </source>
</evidence>
<dbReference type="Pfam" id="PF00378">
    <property type="entry name" value="ECH_1"/>
    <property type="match status" value="1"/>
</dbReference>
<accession>A0ABT6CM08</accession>
<dbReference type="InterPro" id="IPR001753">
    <property type="entry name" value="Enoyl-CoA_hydra/iso"/>
</dbReference>
<dbReference type="InterPro" id="IPR029045">
    <property type="entry name" value="ClpP/crotonase-like_dom_sf"/>
</dbReference>
<protein>
    <submittedName>
        <fullName evidence="3">Crotonase/enoyl-CoA hydratase family protein</fullName>
    </submittedName>
</protein>
<name>A0ABT6CM08_9SPHN</name>
<sequence>MIFAMEDFAKVERRGKVAILTFNRPDSLNALASHEDCFSIVDALTALERDTSVSAIVITGSGRAFSAGGNLKAMKQRVGIGRLATPDDTRSNYRRGVHKVARALYDCEVPLIAAVNGHAIGLGLDLAALCDMRIAADTARFAASFIKVGIVPGDGGAWALSRAVGYAKAAELFFTGESFGPEEAVAMGLVSRVVPAGTLIDEAVALGEKIAANPARALRMTKRLLREAQNQRLSDVLELSAAFQAIAHETQDHAEAVDAFLEKRPPNFTGA</sequence>
<dbReference type="NCBIfam" id="NF006699">
    <property type="entry name" value="PRK09245.1"/>
    <property type="match status" value="1"/>
</dbReference>
<dbReference type="Gene3D" id="3.90.226.10">
    <property type="entry name" value="2-enoyl-CoA Hydratase, Chain A, domain 1"/>
    <property type="match status" value="1"/>
</dbReference>
<dbReference type="Proteomes" id="UP001222770">
    <property type="component" value="Unassembled WGS sequence"/>
</dbReference>
<evidence type="ECO:0000256" key="2">
    <source>
        <dbReference type="ARBA" id="ARBA00023239"/>
    </source>
</evidence>
<keyword evidence="2" id="KW-0456">Lyase</keyword>
<dbReference type="PANTHER" id="PTHR11941">
    <property type="entry name" value="ENOYL-COA HYDRATASE-RELATED"/>
    <property type="match status" value="1"/>
</dbReference>
<reference evidence="3 4" key="1">
    <citation type="submission" date="2023-03" db="EMBL/GenBank/DDBJ databases">
        <title>Novosphingobium cyanobacteriorum sp. nov., isolated from a eutrophic reservoir during the Microcystis bloom period.</title>
        <authorList>
            <person name="Kang M."/>
            <person name="Le V."/>
            <person name="Ko S.-R."/>
            <person name="Lee S.-A."/>
            <person name="Ahn C.-Y."/>
        </authorList>
    </citation>
    <scope>NUCLEOTIDE SEQUENCE [LARGE SCALE GENOMIC DNA]</scope>
    <source>
        <strain evidence="3 4">HBC54</strain>
    </source>
</reference>
<dbReference type="SUPFAM" id="SSF52096">
    <property type="entry name" value="ClpP/crotonase"/>
    <property type="match status" value="1"/>
</dbReference>
<dbReference type="PANTHER" id="PTHR11941:SF54">
    <property type="entry name" value="ENOYL-COA HYDRATASE, MITOCHONDRIAL"/>
    <property type="match status" value="1"/>
</dbReference>
<comment type="caution">
    <text evidence="3">The sequence shown here is derived from an EMBL/GenBank/DDBJ whole genome shotgun (WGS) entry which is preliminary data.</text>
</comment>
<comment type="similarity">
    <text evidence="1">Belongs to the enoyl-CoA hydratase/isomerase family.</text>
</comment>
<dbReference type="RefSeq" id="WP_277279373.1">
    <property type="nucleotide sequence ID" value="NZ_JAROCY010000015.1"/>
</dbReference>
<evidence type="ECO:0000256" key="1">
    <source>
        <dbReference type="ARBA" id="ARBA00005254"/>
    </source>
</evidence>
<dbReference type="Gene3D" id="1.10.12.10">
    <property type="entry name" value="Lyase 2-enoyl-coa Hydratase, Chain A, domain 2"/>
    <property type="match status" value="1"/>
</dbReference>
<dbReference type="InterPro" id="IPR014748">
    <property type="entry name" value="Enoyl-CoA_hydra_C"/>
</dbReference>
<evidence type="ECO:0000313" key="3">
    <source>
        <dbReference type="EMBL" id="MDF8334598.1"/>
    </source>
</evidence>